<comment type="caution">
    <text evidence="2">The sequence shown here is derived from an EMBL/GenBank/DDBJ whole genome shotgun (WGS) entry which is preliminary data.</text>
</comment>
<evidence type="ECO:0000313" key="2">
    <source>
        <dbReference type="EMBL" id="EPS45081.1"/>
    </source>
</evidence>
<dbReference type="GO" id="GO:0008081">
    <property type="term" value="F:phosphoric diester hydrolase activity"/>
    <property type="evidence" value="ECO:0007669"/>
    <property type="project" value="InterPro"/>
</dbReference>
<proteinExistence type="predicted"/>
<evidence type="ECO:0000256" key="1">
    <source>
        <dbReference type="SAM" id="SignalP"/>
    </source>
</evidence>
<dbReference type="SUPFAM" id="SSF51695">
    <property type="entry name" value="PLC-like phosphodiesterases"/>
    <property type="match status" value="1"/>
</dbReference>
<dbReference type="EMBL" id="AQGS01000023">
    <property type="protein sequence ID" value="EPS45081.1"/>
    <property type="molecule type" value="Genomic_DNA"/>
</dbReference>
<dbReference type="AlphaFoldDB" id="S8AVT1"/>
<dbReference type="OrthoDB" id="4907280at2759"/>
<reference evidence="3" key="2">
    <citation type="submission" date="2013-04" db="EMBL/GenBank/DDBJ databases">
        <title>Genomic mechanisms accounting for the adaptation to parasitism in nematode-trapping fungi.</title>
        <authorList>
            <person name="Ahren D.G."/>
        </authorList>
    </citation>
    <scope>NUCLEOTIDE SEQUENCE [LARGE SCALE GENOMIC DNA]</scope>
    <source>
        <strain evidence="3">CBS 200.50</strain>
    </source>
</reference>
<sequence>MKSIFFVSNFILLLNGIRLATAAPSANRWSNDTLGCSEAKQSSLQLRAASKPFYAIAHRVLVKEGVTAAFAHGANAVEIDVDASGDGWYADHDRTFLKGIAPISKTRGDSIKTMFEALAAAKKGGKPVLFVWLDLKNPNECKPTDAKCGFELLRQMVRDILLPADIRVMWGFGSGDAKGPAWDSINKKLDTKESLNVDGDAGDVAKAFNTAGVKSKAQKIMSRGLFWISSKIGTITAELAKASDSGNYGKVFGWVVMTAPWYSRWLNSSPDTQANRLLKEGKVDGVIYGFSSVMYKDDWFCKNTFDAVKGVVASSGTHHIARAEEYPW</sequence>
<keyword evidence="1" id="KW-0732">Signal</keyword>
<evidence type="ECO:0000313" key="3">
    <source>
        <dbReference type="Proteomes" id="UP000015100"/>
    </source>
</evidence>
<protein>
    <recommendedName>
        <fullName evidence="4">Phospholipase D</fullName>
    </recommendedName>
</protein>
<keyword evidence="3" id="KW-1185">Reference proteome</keyword>
<feature type="signal peptide" evidence="1">
    <location>
        <begin position="1"/>
        <end position="22"/>
    </location>
</feature>
<dbReference type="OMA" id="FVWFDIK"/>
<name>S8AVT1_DACHA</name>
<dbReference type="GO" id="GO:0006629">
    <property type="term" value="P:lipid metabolic process"/>
    <property type="evidence" value="ECO:0007669"/>
    <property type="project" value="InterPro"/>
</dbReference>
<accession>S8AVT1</accession>
<reference evidence="2 3" key="1">
    <citation type="journal article" date="2013" name="PLoS Genet.">
        <title>Genomic mechanisms accounting for the adaptation to parasitism in nematode-trapping fungi.</title>
        <authorList>
            <person name="Meerupati T."/>
            <person name="Andersson K.M."/>
            <person name="Friman E."/>
            <person name="Kumar D."/>
            <person name="Tunlid A."/>
            <person name="Ahren D."/>
        </authorList>
    </citation>
    <scope>NUCLEOTIDE SEQUENCE [LARGE SCALE GENOMIC DNA]</scope>
    <source>
        <strain evidence="2 3">CBS 200.50</strain>
    </source>
</reference>
<dbReference type="Gene3D" id="3.20.20.190">
    <property type="entry name" value="Phosphatidylinositol (PI) phosphodiesterase"/>
    <property type="match status" value="1"/>
</dbReference>
<dbReference type="HOGENOM" id="CLU_059400_0_0_1"/>
<dbReference type="Proteomes" id="UP000015100">
    <property type="component" value="Unassembled WGS sequence"/>
</dbReference>
<feature type="chain" id="PRO_5004548026" description="Phospholipase D" evidence="1">
    <location>
        <begin position="23"/>
        <end position="328"/>
    </location>
</feature>
<gene>
    <name evidence="2" type="ORF">H072_921</name>
</gene>
<organism evidence="2 3">
    <name type="scientific">Dactylellina haptotyla (strain CBS 200.50)</name>
    <name type="common">Nematode-trapping fungus</name>
    <name type="synonym">Monacrosporium haptotylum</name>
    <dbReference type="NCBI Taxonomy" id="1284197"/>
    <lineage>
        <taxon>Eukaryota</taxon>
        <taxon>Fungi</taxon>
        <taxon>Dikarya</taxon>
        <taxon>Ascomycota</taxon>
        <taxon>Pezizomycotina</taxon>
        <taxon>Orbiliomycetes</taxon>
        <taxon>Orbiliales</taxon>
        <taxon>Orbiliaceae</taxon>
        <taxon>Dactylellina</taxon>
    </lineage>
</organism>
<dbReference type="eggNOG" id="ENOG502S5U7">
    <property type="taxonomic scope" value="Eukaryota"/>
</dbReference>
<evidence type="ECO:0008006" key="4">
    <source>
        <dbReference type="Google" id="ProtNLM"/>
    </source>
</evidence>
<dbReference type="InterPro" id="IPR017946">
    <property type="entry name" value="PLC-like_Pdiesterase_TIM-brl"/>
</dbReference>